<evidence type="ECO:0000313" key="3">
    <source>
        <dbReference type="Proteomes" id="UP001497516"/>
    </source>
</evidence>
<reference evidence="2 3" key="1">
    <citation type="submission" date="2024-04" db="EMBL/GenBank/DDBJ databases">
        <authorList>
            <person name="Fracassetti M."/>
        </authorList>
    </citation>
    <scope>NUCLEOTIDE SEQUENCE [LARGE SCALE GENOMIC DNA]</scope>
</reference>
<name>A0AAV2FFZ8_9ROSI</name>
<protein>
    <submittedName>
        <fullName evidence="2">Uncharacterized protein</fullName>
    </submittedName>
</protein>
<feature type="compositionally biased region" description="Basic residues" evidence="1">
    <location>
        <begin position="48"/>
        <end position="64"/>
    </location>
</feature>
<accession>A0AAV2FFZ8</accession>
<gene>
    <name evidence="2" type="ORF">LTRI10_LOCUS37509</name>
</gene>
<dbReference type="InterPro" id="IPR047259">
    <property type="entry name" value="QUIRKY-like"/>
</dbReference>
<organism evidence="2 3">
    <name type="scientific">Linum trigynum</name>
    <dbReference type="NCBI Taxonomy" id="586398"/>
    <lineage>
        <taxon>Eukaryota</taxon>
        <taxon>Viridiplantae</taxon>
        <taxon>Streptophyta</taxon>
        <taxon>Embryophyta</taxon>
        <taxon>Tracheophyta</taxon>
        <taxon>Spermatophyta</taxon>
        <taxon>Magnoliopsida</taxon>
        <taxon>eudicotyledons</taxon>
        <taxon>Gunneridae</taxon>
        <taxon>Pentapetalae</taxon>
        <taxon>rosids</taxon>
        <taxon>fabids</taxon>
        <taxon>Malpighiales</taxon>
        <taxon>Linaceae</taxon>
        <taxon>Linum</taxon>
    </lineage>
</organism>
<dbReference type="PANTHER" id="PTHR31425:SF36">
    <property type="entry name" value="PROTEIN QUIRKY"/>
    <property type="match status" value="1"/>
</dbReference>
<evidence type="ECO:0000256" key="1">
    <source>
        <dbReference type="SAM" id="MobiDB-lite"/>
    </source>
</evidence>
<dbReference type="EMBL" id="OZ034819">
    <property type="protein sequence ID" value="CAL1397189.1"/>
    <property type="molecule type" value="Genomic_DNA"/>
</dbReference>
<proteinExistence type="predicted"/>
<dbReference type="PANTHER" id="PTHR31425">
    <property type="entry name" value="PHOSPHORIBOSYLANTHRANILATE TRANSFERASE ISOFORM 1"/>
    <property type="match status" value="1"/>
</dbReference>
<dbReference type="AlphaFoldDB" id="A0AAV2FFZ8"/>
<keyword evidence="3" id="KW-1185">Reference proteome</keyword>
<dbReference type="Proteomes" id="UP001497516">
    <property type="component" value="Chromosome 6"/>
</dbReference>
<evidence type="ECO:0000313" key="2">
    <source>
        <dbReference type="EMBL" id="CAL1397189.1"/>
    </source>
</evidence>
<feature type="region of interest" description="Disordered" evidence="1">
    <location>
        <begin position="19"/>
        <end position="79"/>
    </location>
</feature>
<sequence length="184" mass="21570">MTTQLQPLRHRRLRRLAEAHLHQVPRPQPGMERAARVPRLRSEQHGPRGARHRGLQRQALRQRQRTQEPLPRPGEAYGSQFARRGDEGLVYFALEKKSVFSWIRGEIGLRICYYDEIRIKGQLGFQSVRSRRGSMNNHSASFQWNEDIIFVTGEPLEDSLVLLVEDRTKKMKKKGLFFILIINY</sequence>